<organism evidence="2 3">
    <name type="scientific">Panicum miliaceum</name>
    <name type="common">Proso millet</name>
    <name type="synonym">Broomcorn millet</name>
    <dbReference type="NCBI Taxonomy" id="4540"/>
    <lineage>
        <taxon>Eukaryota</taxon>
        <taxon>Viridiplantae</taxon>
        <taxon>Streptophyta</taxon>
        <taxon>Embryophyta</taxon>
        <taxon>Tracheophyta</taxon>
        <taxon>Spermatophyta</taxon>
        <taxon>Magnoliopsida</taxon>
        <taxon>Liliopsida</taxon>
        <taxon>Poales</taxon>
        <taxon>Poaceae</taxon>
        <taxon>PACMAD clade</taxon>
        <taxon>Panicoideae</taxon>
        <taxon>Panicodae</taxon>
        <taxon>Paniceae</taxon>
        <taxon>Panicinae</taxon>
        <taxon>Panicum</taxon>
        <taxon>Panicum sect. Panicum</taxon>
    </lineage>
</organism>
<dbReference type="AlphaFoldDB" id="A0A3L6TMV6"/>
<feature type="compositionally biased region" description="Basic and acidic residues" evidence="1">
    <location>
        <begin position="47"/>
        <end position="56"/>
    </location>
</feature>
<dbReference type="Proteomes" id="UP000275267">
    <property type="component" value="Unassembled WGS sequence"/>
</dbReference>
<gene>
    <name evidence="2" type="ORF">C2845_PM01G45980</name>
</gene>
<evidence type="ECO:0000313" key="3">
    <source>
        <dbReference type="Proteomes" id="UP000275267"/>
    </source>
</evidence>
<name>A0A3L6TMV6_PANMI</name>
<accession>A0A3L6TMV6</accession>
<dbReference type="EMBL" id="PQIB02000001">
    <property type="protein sequence ID" value="RLN40214.1"/>
    <property type="molecule type" value="Genomic_DNA"/>
</dbReference>
<evidence type="ECO:0000313" key="2">
    <source>
        <dbReference type="EMBL" id="RLN40214.1"/>
    </source>
</evidence>
<protein>
    <submittedName>
        <fullName evidence="2">Actin-like protein ARP8</fullName>
    </submittedName>
</protein>
<evidence type="ECO:0000256" key="1">
    <source>
        <dbReference type="SAM" id="MobiDB-lite"/>
    </source>
</evidence>
<proteinExistence type="predicted"/>
<reference evidence="3" key="1">
    <citation type="journal article" date="2019" name="Nat. Commun.">
        <title>The genome of broomcorn millet.</title>
        <authorList>
            <person name="Zou C."/>
            <person name="Miki D."/>
            <person name="Li D."/>
            <person name="Tang Q."/>
            <person name="Xiao L."/>
            <person name="Rajput S."/>
            <person name="Deng P."/>
            <person name="Jia W."/>
            <person name="Huang R."/>
            <person name="Zhang M."/>
            <person name="Sun Y."/>
            <person name="Hu J."/>
            <person name="Fu X."/>
            <person name="Schnable P.S."/>
            <person name="Li F."/>
            <person name="Zhang H."/>
            <person name="Feng B."/>
            <person name="Zhu X."/>
            <person name="Liu R."/>
            <person name="Schnable J.C."/>
            <person name="Zhu J.-K."/>
            <person name="Zhang H."/>
        </authorList>
    </citation>
    <scope>NUCLEOTIDE SEQUENCE [LARGE SCALE GENOMIC DNA]</scope>
</reference>
<feature type="compositionally biased region" description="Acidic residues" evidence="1">
    <location>
        <begin position="83"/>
        <end position="92"/>
    </location>
</feature>
<comment type="caution">
    <text evidence="2">The sequence shown here is derived from an EMBL/GenBank/DDBJ whole genome shotgun (WGS) entry which is preliminary data.</text>
</comment>
<feature type="region of interest" description="Disordered" evidence="1">
    <location>
        <begin position="47"/>
        <end position="105"/>
    </location>
</feature>
<sequence length="105" mass="12231">MIKRVLRNIFCMCKTMVNEVNGNIKGIIEMKCEMGLHCDPYHELPEFDDPFEKWNTKDAQAAQGGEEEEPAPPTRTISRRACDDDEETEGEEPLQYREYDDDDEE</sequence>
<keyword evidence="3" id="KW-1185">Reference proteome</keyword>